<feature type="transmembrane region" description="Helical" evidence="1">
    <location>
        <begin position="6"/>
        <end position="24"/>
    </location>
</feature>
<accession>A0ABV9MGG7</accession>
<dbReference type="RefSeq" id="WP_346059466.1">
    <property type="nucleotide sequence ID" value="NZ_BAAAVQ010000046.1"/>
</dbReference>
<keyword evidence="1" id="KW-1133">Transmembrane helix</keyword>
<comment type="caution">
    <text evidence="2">The sequence shown here is derived from an EMBL/GenBank/DDBJ whole genome shotgun (WGS) entry which is preliminary data.</text>
</comment>
<organism evidence="2 3">
    <name type="scientific">Glutamicibacter bergerei</name>
    <dbReference type="NCBI Taxonomy" id="256702"/>
    <lineage>
        <taxon>Bacteria</taxon>
        <taxon>Bacillati</taxon>
        <taxon>Actinomycetota</taxon>
        <taxon>Actinomycetes</taxon>
        <taxon>Micrococcales</taxon>
        <taxon>Micrococcaceae</taxon>
        <taxon>Glutamicibacter</taxon>
    </lineage>
</organism>
<keyword evidence="3" id="KW-1185">Reference proteome</keyword>
<gene>
    <name evidence="2" type="ORF">ACFO7V_02285</name>
</gene>
<name>A0ABV9MGG7_9MICC</name>
<evidence type="ECO:0000256" key="1">
    <source>
        <dbReference type="SAM" id="Phobius"/>
    </source>
</evidence>
<reference evidence="3" key="1">
    <citation type="journal article" date="2019" name="Int. J. Syst. Evol. Microbiol.">
        <title>The Global Catalogue of Microorganisms (GCM) 10K type strain sequencing project: providing services to taxonomists for standard genome sequencing and annotation.</title>
        <authorList>
            <consortium name="The Broad Institute Genomics Platform"/>
            <consortium name="The Broad Institute Genome Sequencing Center for Infectious Disease"/>
            <person name="Wu L."/>
            <person name="Ma J."/>
        </authorList>
    </citation>
    <scope>NUCLEOTIDE SEQUENCE [LARGE SCALE GENOMIC DNA]</scope>
    <source>
        <strain evidence="3">CGMCC 1.12849</strain>
    </source>
</reference>
<keyword evidence="1" id="KW-0472">Membrane</keyword>
<sequence length="139" mass="15558">MGALDKILVGVGIVIAGAVTHQLFRGHRESERRRSFPPQFDDVLTEHDFNEVVQAVALRTPRVSECIVTGMTIALTVRSNSRLSIWRAEIDFNDYGRLTGAYWLNSENSDSPIPRYVAGLVQDAVEQRIDAAESENKEE</sequence>
<keyword evidence="1" id="KW-0812">Transmembrane</keyword>
<evidence type="ECO:0000313" key="2">
    <source>
        <dbReference type="EMBL" id="MFC4714972.1"/>
    </source>
</evidence>
<protein>
    <submittedName>
        <fullName evidence="2">Uncharacterized protein</fullName>
    </submittedName>
</protein>
<dbReference type="Proteomes" id="UP001595884">
    <property type="component" value="Unassembled WGS sequence"/>
</dbReference>
<proteinExistence type="predicted"/>
<dbReference type="EMBL" id="JBHSHE010000011">
    <property type="protein sequence ID" value="MFC4714972.1"/>
    <property type="molecule type" value="Genomic_DNA"/>
</dbReference>
<evidence type="ECO:0000313" key="3">
    <source>
        <dbReference type="Proteomes" id="UP001595884"/>
    </source>
</evidence>